<proteinExistence type="inferred from homology"/>
<dbReference type="OMA" id="RFWTSQP"/>
<dbReference type="OrthoDB" id="10254973at2759"/>
<accession>A0A058Z4Z6</accession>
<dbReference type="PANTHER" id="PTHR45916">
    <property type="entry name" value="STRUCTURAL MAINTENANCE OF CHROMOSOMES PROTEIN 5"/>
    <property type="match status" value="1"/>
</dbReference>
<organism evidence="7">
    <name type="scientific">Fonticula alba</name>
    <name type="common">Slime mold</name>
    <dbReference type="NCBI Taxonomy" id="691883"/>
    <lineage>
        <taxon>Eukaryota</taxon>
        <taxon>Rotosphaerida</taxon>
        <taxon>Fonticulaceae</taxon>
        <taxon>Fonticula</taxon>
    </lineage>
</organism>
<feature type="compositionally biased region" description="Polar residues" evidence="5">
    <location>
        <begin position="11"/>
        <end position="20"/>
    </location>
</feature>
<gene>
    <name evidence="7" type="ORF">H696_04628</name>
</gene>
<dbReference type="GeneID" id="20529353"/>
<dbReference type="GO" id="GO:0005634">
    <property type="term" value="C:nucleus"/>
    <property type="evidence" value="ECO:0007669"/>
    <property type="project" value="TreeGrafter"/>
</dbReference>
<feature type="coiled-coil region" evidence="4">
    <location>
        <begin position="676"/>
        <end position="730"/>
    </location>
</feature>
<protein>
    <recommendedName>
        <fullName evidence="2">Structural maintenance of chromosomes protein 5</fullName>
    </recommendedName>
</protein>
<evidence type="ECO:0000256" key="4">
    <source>
        <dbReference type="SAM" id="Coils"/>
    </source>
</evidence>
<feature type="coiled-coil region" evidence="4">
    <location>
        <begin position="807"/>
        <end position="841"/>
    </location>
</feature>
<evidence type="ECO:0000256" key="3">
    <source>
        <dbReference type="ARBA" id="ARBA00023054"/>
    </source>
</evidence>
<dbReference type="InterPro" id="IPR027417">
    <property type="entry name" value="P-loop_NTPase"/>
</dbReference>
<keyword evidence="3 4" id="KW-0175">Coiled coil</keyword>
<dbReference type="SUPFAM" id="SSF52540">
    <property type="entry name" value="P-loop containing nucleoside triphosphate hydrolases"/>
    <property type="match status" value="2"/>
</dbReference>
<sequence length="1122" mass="126909">MRPHRQAAQRPVQQPTPLRQSQQHLTAHLDYVADLDENFLRPYKPGSILRVICQNFITYRHVVYTPGPYMNMIVGPNGAGKSTITCAICLAAGGSPSLLGRAKEVRDFIRNGTPASETSFVVLILRGPVPNSNAEGNPPAVTDATQAIANVLGQPFVTICRTFSQDNRSEYFIDGVHIPERTFFKFIGRFRIHIDSLLQFLPQEKVGEFVRLTPEEILLETERAVSPAGLHAPHLALIQGSRLLLTLDQELEQLNSRHLQLESLRSSLSPIVEQYRLYLEKRQVRHRLEALIFYSRIAELKIDLQEILGRVTDREASLFSARRHMDDIGRRVGEFQTNKERVAAHLSRGQNNIVQIREKLGRLTHSVDARSRDINEAIAEFIRLRKEMSQTQEKAAGLTRRIESLQAEYQVQVDAQATVAEKIRQLGHQAGVTPESRIQALQMEISRLQIAGRQLANQQEELSQRAGQPLRDRQRLFREVAIFQDVFGVYEWAKANRDKFKGDFAGPVGLELTLRQPGFEKIIEMLIPVRLNMAIIVSHPDDFALVKRMSAGKSVNIIQVPENRPAGQFNAPYPPDVLRRHGFTCLAIDVIDAPDLVKFVLCDSLEFHRIAISHGNVDTVSAMRLSLHSWATNSSINRPFFSNYSGSNMPVGVSSLPLREPRYMRYDPPQDFSQMLETVQRSAAENAAQLQRLLEEENTVRTQASTLSSYASAQRRSQEMQQLIQQEIQKCLAEREQISSDQFTQSMNARLAQCQDRVKNSMSSHLLIVNKFNKYMKLFREAQNFLIRYQLWASFQDDNIRQIQPEVNAAQRQIDTIASDVAVLRERKDEIEGQMIALSQEFTQMSGTAQIVPADISTIDANPAQLRQALQLELEEAIQQMDQFRVADGESSLEEFERTQHTVEQLNERRMLKMEERQRLAASIATDEAAWVARLEEVTQRVNVNFSRFMSHLGNVGECVLERVDGKYDQWRIVIRVQFHTSGSLEVLKEKQQSGGERAVITILYLMALQEIASAPFRVVDEINQGMDSRNERAVHDIIVSVSKATNSSQCFVVTPKLLTGLSYGPEVNVACVYNSPTIPAHADWVPTSSFISRLVHARHTPSAEGINQNVAGSLRSIIPSE</sequence>
<dbReference type="GO" id="GO:0003697">
    <property type="term" value="F:single-stranded DNA binding"/>
    <property type="evidence" value="ECO:0007669"/>
    <property type="project" value="TreeGrafter"/>
</dbReference>
<dbReference type="STRING" id="691883.A0A058Z4Z6"/>
<reference evidence="7" key="1">
    <citation type="submission" date="2013-04" db="EMBL/GenBank/DDBJ databases">
        <title>The Genome Sequence of Fonticula alba ATCC 38817.</title>
        <authorList>
            <consortium name="The Broad Institute Genomics Platform"/>
            <person name="Russ C."/>
            <person name="Cuomo C."/>
            <person name="Burger G."/>
            <person name="Gray M.W."/>
            <person name="Holland P.W.H."/>
            <person name="King N."/>
            <person name="Lang F.B.F."/>
            <person name="Roger A.J."/>
            <person name="Ruiz-Trillo I."/>
            <person name="Brown M."/>
            <person name="Walker B."/>
            <person name="Young S."/>
            <person name="Zeng Q."/>
            <person name="Gargeya S."/>
            <person name="Fitzgerald M."/>
            <person name="Haas B."/>
            <person name="Abouelleil A."/>
            <person name="Allen A.W."/>
            <person name="Alvarado L."/>
            <person name="Arachchi H.M."/>
            <person name="Berlin A.M."/>
            <person name="Chapman S.B."/>
            <person name="Gainer-Dewar J."/>
            <person name="Goldberg J."/>
            <person name="Griggs A."/>
            <person name="Gujja S."/>
            <person name="Hansen M."/>
            <person name="Howarth C."/>
            <person name="Imamovic A."/>
            <person name="Ireland A."/>
            <person name="Larimer J."/>
            <person name="McCowan C."/>
            <person name="Murphy C."/>
            <person name="Pearson M."/>
            <person name="Poon T.W."/>
            <person name="Priest M."/>
            <person name="Roberts A."/>
            <person name="Saif S."/>
            <person name="Shea T."/>
            <person name="Sisk P."/>
            <person name="Sykes S."/>
            <person name="Wortman J."/>
            <person name="Nusbaum C."/>
            <person name="Birren B."/>
        </authorList>
    </citation>
    <scope>NUCLEOTIDE SEQUENCE [LARGE SCALE GENOMIC DNA]</scope>
    <source>
        <strain evidence="7">ATCC 38817</strain>
    </source>
</reference>
<evidence type="ECO:0000259" key="6">
    <source>
        <dbReference type="Pfam" id="PF02463"/>
    </source>
</evidence>
<evidence type="ECO:0000313" key="7">
    <source>
        <dbReference type="EMBL" id="KCV69211.1"/>
    </source>
</evidence>
<feature type="coiled-coil region" evidence="4">
    <location>
        <begin position="374"/>
        <end position="408"/>
    </location>
</feature>
<dbReference type="Gene3D" id="3.40.50.300">
    <property type="entry name" value="P-loop containing nucleotide triphosphate hydrolases"/>
    <property type="match status" value="2"/>
</dbReference>
<evidence type="ECO:0000313" key="8">
    <source>
        <dbReference type="Proteomes" id="UP000030693"/>
    </source>
</evidence>
<dbReference type="GO" id="GO:0000724">
    <property type="term" value="P:double-strand break repair via homologous recombination"/>
    <property type="evidence" value="ECO:0007669"/>
    <property type="project" value="TreeGrafter"/>
</dbReference>
<keyword evidence="8" id="KW-1185">Reference proteome</keyword>
<evidence type="ECO:0000256" key="5">
    <source>
        <dbReference type="SAM" id="MobiDB-lite"/>
    </source>
</evidence>
<feature type="region of interest" description="Disordered" evidence="5">
    <location>
        <begin position="1"/>
        <end position="20"/>
    </location>
</feature>
<evidence type="ECO:0000256" key="1">
    <source>
        <dbReference type="ARBA" id="ARBA00010171"/>
    </source>
</evidence>
<dbReference type="GO" id="GO:0030915">
    <property type="term" value="C:Smc5-Smc6 complex"/>
    <property type="evidence" value="ECO:0007669"/>
    <property type="project" value="TreeGrafter"/>
</dbReference>
<dbReference type="EMBL" id="KB932207">
    <property type="protein sequence ID" value="KCV69211.1"/>
    <property type="molecule type" value="Genomic_DNA"/>
</dbReference>
<dbReference type="PANTHER" id="PTHR45916:SF1">
    <property type="entry name" value="STRUCTURAL MAINTENANCE OF CHROMOSOMES PROTEIN 5"/>
    <property type="match status" value="1"/>
</dbReference>
<dbReference type="InterPro" id="IPR003395">
    <property type="entry name" value="RecF/RecN/SMC_N"/>
</dbReference>
<evidence type="ECO:0000256" key="2">
    <source>
        <dbReference type="ARBA" id="ARBA00018687"/>
    </source>
</evidence>
<name>A0A058Z4Z6_FONAL</name>
<dbReference type="Proteomes" id="UP000030693">
    <property type="component" value="Unassembled WGS sequence"/>
</dbReference>
<feature type="domain" description="RecF/RecN/SMC N-terminal" evidence="6">
    <location>
        <begin position="48"/>
        <end position="1055"/>
    </location>
</feature>
<comment type="similarity">
    <text evidence="1">Belongs to the SMC family. SMC5 subfamily.</text>
</comment>
<dbReference type="eggNOG" id="KOG0979">
    <property type="taxonomic scope" value="Eukaryota"/>
</dbReference>
<dbReference type="RefSeq" id="XP_009496782.1">
    <property type="nucleotide sequence ID" value="XM_009498507.1"/>
</dbReference>
<dbReference type="AlphaFoldDB" id="A0A058Z4Z6"/>
<dbReference type="Pfam" id="PF02463">
    <property type="entry name" value="SMC_N"/>
    <property type="match status" value="1"/>
</dbReference>